<reference evidence="3 4" key="1">
    <citation type="submission" date="2015-01" db="EMBL/GenBank/DDBJ databases">
        <title>Lifestyle Evolution in Cyanobacterial Symbionts of Sponges.</title>
        <authorList>
            <person name="Burgsdorf I."/>
            <person name="Slaby B.M."/>
            <person name="Handley K.M."/>
            <person name="Haber M."/>
            <person name="Blom J."/>
            <person name="Marshall C.W."/>
            <person name="Gilbert J.A."/>
            <person name="Hentschel U."/>
            <person name="Steindler L."/>
        </authorList>
    </citation>
    <scope>NUCLEOTIDE SEQUENCE [LARGE SCALE GENOMIC DNA]</scope>
    <source>
        <strain evidence="3">SP3</strain>
    </source>
</reference>
<dbReference type="AlphaFoldDB" id="A0A0G2IX77"/>
<dbReference type="EMBL" id="JXQG01000001">
    <property type="protein sequence ID" value="KKZ13475.1"/>
    <property type="molecule type" value="Genomic_DNA"/>
</dbReference>
<accession>A0A0G2IX77</accession>
<dbReference type="PATRIC" id="fig|1604020.3.peg.297"/>
<comment type="caution">
    <text evidence="3">The sequence shown here is derived from an EMBL/GenBank/DDBJ whole genome shotgun (WGS) entry which is preliminary data.</text>
</comment>
<keyword evidence="2" id="KW-0732">Signal</keyword>
<feature type="signal peptide" evidence="2">
    <location>
        <begin position="1"/>
        <end position="21"/>
    </location>
</feature>
<evidence type="ECO:0000313" key="4">
    <source>
        <dbReference type="Proteomes" id="UP000035067"/>
    </source>
</evidence>
<evidence type="ECO:0000313" key="3">
    <source>
        <dbReference type="EMBL" id="KKZ13475.1"/>
    </source>
</evidence>
<proteinExistence type="predicted"/>
<organism evidence="3 4">
    <name type="scientific">Candidatus Synechococcus spongiarum SP3</name>
    <dbReference type="NCBI Taxonomy" id="1604020"/>
    <lineage>
        <taxon>Bacteria</taxon>
        <taxon>Bacillati</taxon>
        <taxon>Cyanobacteriota</taxon>
        <taxon>Cyanophyceae</taxon>
        <taxon>Synechococcales</taxon>
        <taxon>Synechococcaceae</taxon>
        <taxon>Synechococcus</taxon>
    </lineage>
</organism>
<evidence type="ECO:0000256" key="1">
    <source>
        <dbReference type="SAM" id="MobiDB-lite"/>
    </source>
</evidence>
<feature type="chain" id="PRO_5002546061" description="Secreted protein" evidence="2">
    <location>
        <begin position="22"/>
        <end position="93"/>
    </location>
</feature>
<feature type="region of interest" description="Disordered" evidence="1">
    <location>
        <begin position="63"/>
        <end position="93"/>
    </location>
</feature>
<name>A0A0G2IX77_9SYNE</name>
<gene>
    <name evidence="3" type="ORF">TE42_00475</name>
</gene>
<sequence>MGPFRPLLPLLLSAMTTSAVALVADCAPASSPPEDPVPWVRSWMPPVLHHQISALFPQNDTHQAYGGTALDSGSEQPLEEATGDGKDPAFCPL</sequence>
<evidence type="ECO:0008006" key="5">
    <source>
        <dbReference type="Google" id="ProtNLM"/>
    </source>
</evidence>
<evidence type="ECO:0000256" key="2">
    <source>
        <dbReference type="SAM" id="SignalP"/>
    </source>
</evidence>
<dbReference type="Proteomes" id="UP000035067">
    <property type="component" value="Unassembled WGS sequence"/>
</dbReference>
<protein>
    <recommendedName>
        <fullName evidence="5">Secreted protein</fullName>
    </recommendedName>
</protein>